<keyword evidence="2" id="KW-0472">Membrane</keyword>
<keyword evidence="2" id="KW-0812">Transmembrane</keyword>
<evidence type="ECO:0000313" key="4">
    <source>
        <dbReference type="EMBL" id="GLH97482.1"/>
    </source>
</evidence>
<gene>
    <name evidence="4" type="ORF">Pa4123_27570</name>
</gene>
<accession>A0ABQ5QUD0</accession>
<name>A0ABQ5QUD0_9ACTN</name>
<feature type="transmembrane region" description="Helical" evidence="2">
    <location>
        <begin position="63"/>
        <end position="84"/>
    </location>
</feature>
<feature type="domain" description="CBM6" evidence="3">
    <location>
        <begin position="147"/>
        <end position="272"/>
    </location>
</feature>
<proteinExistence type="predicted"/>
<reference evidence="4" key="1">
    <citation type="submission" date="2022-12" db="EMBL/GenBank/DDBJ databases">
        <title>New Phytohabitans aurantiacus sp. RD004123 nov., an actinomycete isolated from soil.</title>
        <authorList>
            <person name="Triningsih D.W."/>
            <person name="Harunari E."/>
            <person name="Igarashi Y."/>
        </authorList>
    </citation>
    <scope>NUCLEOTIDE SEQUENCE</scope>
    <source>
        <strain evidence="4">RD004123</strain>
    </source>
</reference>
<protein>
    <recommendedName>
        <fullName evidence="3">CBM6 domain-containing protein</fullName>
    </recommendedName>
</protein>
<comment type="caution">
    <text evidence="4">The sequence shown here is derived from an EMBL/GenBank/DDBJ whole genome shotgun (WGS) entry which is preliminary data.</text>
</comment>
<dbReference type="Proteomes" id="UP001144280">
    <property type="component" value="Unassembled WGS sequence"/>
</dbReference>
<evidence type="ECO:0000256" key="1">
    <source>
        <dbReference type="SAM" id="MobiDB-lite"/>
    </source>
</evidence>
<dbReference type="InterPro" id="IPR005084">
    <property type="entry name" value="CBM6"/>
</dbReference>
<dbReference type="EMBL" id="BSDI01000011">
    <property type="protein sequence ID" value="GLH97482.1"/>
    <property type="molecule type" value="Genomic_DNA"/>
</dbReference>
<feature type="compositionally biased region" description="Pro residues" evidence="1">
    <location>
        <begin position="121"/>
        <end position="132"/>
    </location>
</feature>
<dbReference type="SUPFAM" id="SSF49785">
    <property type="entry name" value="Galactose-binding domain-like"/>
    <property type="match status" value="1"/>
</dbReference>
<dbReference type="PROSITE" id="PS51175">
    <property type="entry name" value="CBM6"/>
    <property type="match status" value="1"/>
</dbReference>
<dbReference type="InterPro" id="IPR008979">
    <property type="entry name" value="Galactose-bd-like_sf"/>
</dbReference>
<organism evidence="4 5">
    <name type="scientific">Phytohabitans aurantiacus</name>
    <dbReference type="NCBI Taxonomy" id="3016789"/>
    <lineage>
        <taxon>Bacteria</taxon>
        <taxon>Bacillati</taxon>
        <taxon>Actinomycetota</taxon>
        <taxon>Actinomycetes</taxon>
        <taxon>Micromonosporales</taxon>
        <taxon>Micromonosporaceae</taxon>
    </lineage>
</organism>
<keyword evidence="5" id="KW-1185">Reference proteome</keyword>
<feature type="region of interest" description="Disordered" evidence="1">
    <location>
        <begin position="92"/>
        <end position="145"/>
    </location>
</feature>
<feature type="region of interest" description="Disordered" evidence="1">
    <location>
        <begin position="1"/>
        <end position="57"/>
    </location>
</feature>
<feature type="compositionally biased region" description="Low complexity" evidence="1">
    <location>
        <begin position="1"/>
        <end position="18"/>
    </location>
</feature>
<evidence type="ECO:0000313" key="5">
    <source>
        <dbReference type="Proteomes" id="UP001144280"/>
    </source>
</evidence>
<evidence type="ECO:0000256" key="2">
    <source>
        <dbReference type="SAM" id="Phobius"/>
    </source>
</evidence>
<sequence>MESPSGPASVSGAPTSGGRHAAEPDSGDDGDRGVTPYAAPSLPDEDEPASGPAHRARRRRTPIAVIAGGAVAVALAVTVSIITLDDPPTGDGVALGTPTAPPAQVTADSGLGPGPTGAPTTLPPTPDDPPATTPAVSPTNTGGSLTTSVEAEDALLVGAAEVLAEPAASGGRLVHQIGTDQAGNSGALVFNGVTVARATRYALTVAYVTGEDRNVLLSINDDRPLLLRFPSSGGWDTVATQTFTIELRAGRNKLAFSNPGYFAPRIDKISLLG</sequence>
<evidence type="ECO:0000259" key="3">
    <source>
        <dbReference type="PROSITE" id="PS51175"/>
    </source>
</evidence>
<dbReference type="Gene3D" id="2.60.120.260">
    <property type="entry name" value="Galactose-binding domain-like"/>
    <property type="match status" value="1"/>
</dbReference>
<feature type="compositionally biased region" description="Polar residues" evidence="1">
    <location>
        <begin position="135"/>
        <end position="145"/>
    </location>
</feature>
<keyword evidence="2" id="KW-1133">Transmembrane helix</keyword>
<dbReference type="CDD" id="cd04081">
    <property type="entry name" value="CBM35_galactosidase-like"/>
    <property type="match status" value="1"/>
</dbReference>